<dbReference type="Pfam" id="PF03080">
    <property type="entry name" value="Neprosin"/>
    <property type="match status" value="1"/>
</dbReference>
<protein>
    <submittedName>
        <fullName evidence="3">Neprosin family prolyl endopeptidase</fullName>
    </submittedName>
</protein>
<reference evidence="3 4" key="1">
    <citation type="submission" date="2021-01" db="EMBL/GenBank/DDBJ databases">
        <title>Actinoplanes sp. nov. LDG1-06 isolated from lichen.</title>
        <authorList>
            <person name="Saeng-In P."/>
            <person name="Phongsopitanun W."/>
            <person name="Kanchanasin P."/>
            <person name="Yuki M."/>
            <person name="Kudo T."/>
            <person name="Ohkuma M."/>
            <person name="Tanasupawat S."/>
        </authorList>
    </citation>
    <scope>NUCLEOTIDE SEQUENCE [LARGE SCALE GENOMIC DNA]</scope>
    <source>
        <strain evidence="3 4">LDG1-06</strain>
    </source>
</reference>
<keyword evidence="4" id="KW-1185">Reference proteome</keyword>
<dbReference type="Proteomes" id="UP000632138">
    <property type="component" value="Unassembled WGS sequence"/>
</dbReference>
<dbReference type="InterPro" id="IPR004314">
    <property type="entry name" value="Neprosin"/>
</dbReference>
<sequence>MIGAIGVASTVNAGADQIASPPEASSAPADADAPDSQAPADEVVADDVAVKEPPRLPWGDTPKKLRKGRGGASSKSLRDQGLSAAPPDASGSVIPEGVEAPKGRSTRTSVLRTEMTDAVPPKPLGLKAEENKVNYMYNVGSQAADTAGVYANITIGRPELDKTDYHTLAELALQSADGQQVVEVGWTVDRLVNGDDDPHLFVFSWINGKPTCYNKCNWVQSEGSIAPGATLTYGVTKKFGIQYYEDGWWIAYDTDWIGYFPEKHWNAEGVKFNRSGFVQVFGEVAASKDLSCTDMGNGTISAKDTAARVSSVTFVEGPTVEMYIRSTAEKAYPVSQLSTRSFRYGGPGTGVCG</sequence>
<organism evidence="3 4">
    <name type="scientific">Paractinoplanes ovalisporus</name>
    <dbReference type="NCBI Taxonomy" id="2810368"/>
    <lineage>
        <taxon>Bacteria</taxon>
        <taxon>Bacillati</taxon>
        <taxon>Actinomycetota</taxon>
        <taxon>Actinomycetes</taxon>
        <taxon>Micromonosporales</taxon>
        <taxon>Micromonosporaceae</taxon>
        <taxon>Paractinoplanes</taxon>
    </lineage>
</organism>
<dbReference type="PROSITE" id="PS52045">
    <property type="entry name" value="NEPROSIN_PEP_CD"/>
    <property type="match status" value="1"/>
</dbReference>
<proteinExistence type="predicted"/>
<gene>
    <name evidence="3" type="ORF">JIG36_21330</name>
</gene>
<evidence type="ECO:0000259" key="2">
    <source>
        <dbReference type="PROSITE" id="PS52045"/>
    </source>
</evidence>
<feature type="compositionally biased region" description="Low complexity" evidence="1">
    <location>
        <begin position="19"/>
        <end position="42"/>
    </location>
</feature>
<evidence type="ECO:0000313" key="4">
    <source>
        <dbReference type="Proteomes" id="UP000632138"/>
    </source>
</evidence>
<name>A0ABS2AE34_9ACTN</name>
<dbReference type="EMBL" id="JAENHP010000006">
    <property type="protein sequence ID" value="MBM2618103.1"/>
    <property type="molecule type" value="Genomic_DNA"/>
</dbReference>
<evidence type="ECO:0000256" key="1">
    <source>
        <dbReference type="SAM" id="MobiDB-lite"/>
    </source>
</evidence>
<feature type="domain" description="Neprosin PEP catalytic" evidence="2">
    <location>
        <begin position="127"/>
        <end position="353"/>
    </location>
</feature>
<feature type="region of interest" description="Disordered" evidence="1">
    <location>
        <begin position="1"/>
        <end position="108"/>
    </location>
</feature>
<evidence type="ECO:0000313" key="3">
    <source>
        <dbReference type="EMBL" id="MBM2618103.1"/>
    </source>
</evidence>
<accession>A0ABS2AE34</accession>
<comment type="caution">
    <text evidence="3">The sequence shown here is derived from an EMBL/GenBank/DDBJ whole genome shotgun (WGS) entry which is preliminary data.</text>
</comment>